<keyword evidence="2" id="KW-1133">Transmembrane helix</keyword>
<proteinExistence type="predicted"/>
<evidence type="ECO:0000256" key="2">
    <source>
        <dbReference type="SAM" id="Phobius"/>
    </source>
</evidence>
<dbReference type="InterPro" id="IPR024491">
    <property type="entry name" value="Se_SelK/SelG"/>
</dbReference>
<protein>
    <recommendedName>
        <fullName evidence="5">Selenoprotein K</fullName>
    </recommendedName>
</protein>
<accession>A0A0D2J3Y6</accession>
<name>A0A0D2J3Y6_9CHLO</name>
<keyword evidence="2" id="KW-0812">Transmembrane</keyword>
<dbReference type="GeneID" id="25730804"/>
<dbReference type="KEGG" id="mng:MNEG_13350"/>
<keyword evidence="4" id="KW-1185">Reference proteome</keyword>
<evidence type="ECO:0000313" key="3">
    <source>
        <dbReference type="EMBL" id="KIY94612.1"/>
    </source>
</evidence>
<feature type="region of interest" description="Disordered" evidence="1">
    <location>
        <begin position="45"/>
        <end position="91"/>
    </location>
</feature>
<dbReference type="RefSeq" id="XP_013893632.1">
    <property type="nucleotide sequence ID" value="XM_014038178.1"/>
</dbReference>
<dbReference type="OrthoDB" id="10447552at2759"/>
<dbReference type="EMBL" id="KK103987">
    <property type="protein sequence ID" value="KIY94612.1"/>
    <property type="molecule type" value="Genomic_DNA"/>
</dbReference>
<dbReference type="Pfam" id="PF10961">
    <property type="entry name" value="SelK_SelG"/>
    <property type="match status" value="1"/>
</dbReference>
<sequence length="91" mass="9343">MPYIRNGKVVDSPGWWLSILGFITGLFNAIMVLVRTLVDPNAAQSYVEQGQRRRPPDRGPGGGGPGGSGGSRIVGFADMKGMGAPPCGGGG</sequence>
<keyword evidence="2" id="KW-0472">Membrane</keyword>
<evidence type="ECO:0000256" key="1">
    <source>
        <dbReference type="SAM" id="MobiDB-lite"/>
    </source>
</evidence>
<dbReference type="AlphaFoldDB" id="A0A0D2J3Y6"/>
<reference evidence="3 4" key="1">
    <citation type="journal article" date="2013" name="BMC Genomics">
        <title>Reconstruction of the lipid metabolism for the microalga Monoraphidium neglectum from its genome sequence reveals characteristics suitable for biofuel production.</title>
        <authorList>
            <person name="Bogen C."/>
            <person name="Al-Dilaimi A."/>
            <person name="Albersmeier A."/>
            <person name="Wichmann J."/>
            <person name="Grundmann M."/>
            <person name="Rupp O."/>
            <person name="Lauersen K.J."/>
            <person name="Blifernez-Klassen O."/>
            <person name="Kalinowski J."/>
            <person name="Goesmann A."/>
            <person name="Mussgnug J.H."/>
            <person name="Kruse O."/>
        </authorList>
    </citation>
    <scope>NUCLEOTIDE SEQUENCE [LARGE SCALE GENOMIC DNA]</scope>
    <source>
        <strain evidence="3 4">SAG 48.87</strain>
    </source>
</reference>
<evidence type="ECO:0008006" key="5">
    <source>
        <dbReference type="Google" id="ProtNLM"/>
    </source>
</evidence>
<evidence type="ECO:0000313" key="4">
    <source>
        <dbReference type="Proteomes" id="UP000054498"/>
    </source>
</evidence>
<feature type="compositionally biased region" description="Gly residues" evidence="1">
    <location>
        <begin position="59"/>
        <end position="72"/>
    </location>
</feature>
<feature type="transmembrane region" description="Helical" evidence="2">
    <location>
        <begin position="15"/>
        <end position="34"/>
    </location>
</feature>
<dbReference type="Proteomes" id="UP000054498">
    <property type="component" value="Unassembled WGS sequence"/>
</dbReference>
<gene>
    <name evidence="3" type="ORF">MNEG_13350</name>
</gene>
<organism evidence="3 4">
    <name type="scientific">Monoraphidium neglectum</name>
    <dbReference type="NCBI Taxonomy" id="145388"/>
    <lineage>
        <taxon>Eukaryota</taxon>
        <taxon>Viridiplantae</taxon>
        <taxon>Chlorophyta</taxon>
        <taxon>core chlorophytes</taxon>
        <taxon>Chlorophyceae</taxon>
        <taxon>CS clade</taxon>
        <taxon>Sphaeropleales</taxon>
        <taxon>Selenastraceae</taxon>
        <taxon>Monoraphidium</taxon>
    </lineage>
</organism>